<dbReference type="Pfam" id="PF04757">
    <property type="entry name" value="Pex2_Pex12"/>
    <property type="match status" value="1"/>
</dbReference>
<organism evidence="21 22">
    <name type="scientific">Cannabis sativa</name>
    <name type="common">Hemp</name>
    <name type="synonym">Marijuana</name>
    <dbReference type="NCBI Taxonomy" id="3483"/>
    <lineage>
        <taxon>Eukaryota</taxon>
        <taxon>Viridiplantae</taxon>
        <taxon>Streptophyta</taxon>
        <taxon>Embryophyta</taxon>
        <taxon>Tracheophyta</taxon>
        <taxon>Spermatophyta</taxon>
        <taxon>Magnoliopsida</taxon>
        <taxon>eudicotyledons</taxon>
        <taxon>Gunneridae</taxon>
        <taxon>Pentapetalae</taxon>
        <taxon>rosids</taxon>
        <taxon>fabids</taxon>
        <taxon>Rosales</taxon>
        <taxon>Cannabaceae</taxon>
        <taxon>Cannabis</taxon>
    </lineage>
</organism>
<dbReference type="InterPro" id="IPR018280">
    <property type="entry name" value="Ribosomal_uS3_CS"/>
</dbReference>
<dbReference type="CDD" id="cd02413">
    <property type="entry name" value="KH-II_40S_S3"/>
    <property type="match status" value="1"/>
</dbReference>
<evidence type="ECO:0000256" key="6">
    <source>
        <dbReference type="ARBA" id="ARBA00022692"/>
    </source>
</evidence>
<evidence type="ECO:0000256" key="2">
    <source>
        <dbReference type="ARBA" id="ARBA00004906"/>
    </source>
</evidence>
<protein>
    <recommendedName>
        <fullName evidence="20">KH type-2 domain-containing protein</fullName>
    </recommendedName>
</protein>
<dbReference type="InterPro" id="IPR015946">
    <property type="entry name" value="KH_dom-like_a/b"/>
</dbReference>
<evidence type="ECO:0000256" key="11">
    <source>
        <dbReference type="ARBA" id="ARBA00022927"/>
    </source>
</evidence>
<dbReference type="InterPro" id="IPR004044">
    <property type="entry name" value="KH_dom_type_2"/>
</dbReference>
<keyword evidence="8" id="KW-0863">Zinc-finger</keyword>
<feature type="region of interest" description="Disordered" evidence="19">
    <location>
        <begin position="1"/>
        <end position="30"/>
    </location>
</feature>
<accession>A0A7J6GIR4</accession>
<evidence type="ECO:0000256" key="9">
    <source>
        <dbReference type="ARBA" id="ARBA00022833"/>
    </source>
</evidence>
<name>A0A7J6GIR4_CANSA</name>
<keyword evidence="14" id="KW-0472">Membrane</keyword>
<dbReference type="Gene3D" id="3.30.300.20">
    <property type="match status" value="1"/>
</dbReference>
<keyword evidence="15" id="KW-0576">Peroxisome</keyword>
<keyword evidence="9" id="KW-0862">Zinc</keyword>
<dbReference type="PANTHER" id="PTHR11760:SF69">
    <property type="entry name" value="SMALL RIBOSOMAL SUBUNIT PROTEIN US3X-RELATED"/>
    <property type="match status" value="1"/>
</dbReference>
<dbReference type="AlphaFoldDB" id="A0A7J6GIR4"/>
<evidence type="ECO:0000256" key="15">
    <source>
        <dbReference type="ARBA" id="ARBA00023140"/>
    </source>
</evidence>
<dbReference type="SUPFAM" id="SSF57850">
    <property type="entry name" value="RING/U-box"/>
    <property type="match status" value="1"/>
</dbReference>
<evidence type="ECO:0000256" key="18">
    <source>
        <dbReference type="RuleBase" id="RU003624"/>
    </source>
</evidence>
<dbReference type="GO" id="GO:0022627">
    <property type="term" value="C:cytosolic small ribosomal subunit"/>
    <property type="evidence" value="ECO:0007669"/>
    <property type="project" value="TreeGrafter"/>
</dbReference>
<evidence type="ECO:0000256" key="8">
    <source>
        <dbReference type="ARBA" id="ARBA00022771"/>
    </source>
</evidence>
<dbReference type="PANTHER" id="PTHR11760">
    <property type="entry name" value="30S/40S RIBOSOMAL PROTEIN S3"/>
    <property type="match status" value="1"/>
</dbReference>
<evidence type="ECO:0000256" key="17">
    <source>
        <dbReference type="PROSITE-ProRule" id="PRU00118"/>
    </source>
</evidence>
<keyword evidence="22" id="KW-1185">Reference proteome</keyword>
<dbReference type="EMBL" id="JAATIQ010000103">
    <property type="protein sequence ID" value="KAF4382200.1"/>
    <property type="molecule type" value="Genomic_DNA"/>
</dbReference>
<evidence type="ECO:0000256" key="10">
    <source>
        <dbReference type="ARBA" id="ARBA00022884"/>
    </source>
</evidence>
<dbReference type="GO" id="GO:0008270">
    <property type="term" value="F:zinc ion binding"/>
    <property type="evidence" value="ECO:0007669"/>
    <property type="project" value="UniProtKB-KW"/>
</dbReference>
<comment type="similarity">
    <text evidence="4 18">Belongs to the universal ribosomal protein uS3 family.</text>
</comment>
<dbReference type="Gene3D" id="3.30.1140.32">
    <property type="entry name" value="Ribosomal protein S3, C-terminal domain"/>
    <property type="match status" value="1"/>
</dbReference>
<dbReference type="Pfam" id="PF07650">
    <property type="entry name" value="KH_2"/>
    <property type="match status" value="1"/>
</dbReference>
<dbReference type="GO" id="GO:0015031">
    <property type="term" value="P:protein transport"/>
    <property type="evidence" value="ECO:0007669"/>
    <property type="project" value="UniProtKB-KW"/>
</dbReference>
<keyword evidence="13" id="KW-1133">Transmembrane helix</keyword>
<dbReference type="Pfam" id="PF00189">
    <property type="entry name" value="Ribosomal_S3_C"/>
    <property type="match status" value="1"/>
</dbReference>
<dbReference type="GO" id="GO:0006412">
    <property type="term" value="P:translation"/>
    <property type="evidence" value="ECO:0007669"/>
    <property type="project" value="InterPro"/>
</dbReference>
<dbReference type="Proteomes" id="UP000583929">
    <property type="component" value="Unassembled WGS sequence"/>
</dbReference>
<comment type="similarity">
    <text evidence="3">Belongs to the pex2/pex10/pex12 family.</text>
</comment>
<dbReference type="InterPro" id="IPR036419">
    <property type="entry name" value="Ribosomal_S3_C_sf"/>
</dbReference>
<evidence type="ECO:0000256" key="14">
    <source>
        <dbReference type="ARBA" id="ARBA00023136"/>
    </source>
</evidence>
<comment type="subcellular location">
    <subcellularLocation>
        <location evidence="1">Peroxisome membrane</location>
        <topology evidence="1">Multi-pass membrane protein</topology>
    </subcellularLocation>
</comment>
<dbReference type="GO" id="GO:0005778">
    <property type="term" value="C:peroxisomal membrane"/>
    <property type="evidence" value="ECO:0007669"/>
    <property type="project" value="UniProtKB-SubCell"/>
</dbReference>
<dbReference type="Gene3D" id="3.30.40.10">
    <property type="entry name" value="Zinc/RING finger domain, C3HC4 (zinc finger)"/>
    <property type="match status" value="1"/>
</dbReference>
<evidence type="ECO:0000259" key="20">
    <source>
        <dbReference type="PROSITE" id="PS50823"/>
    </source>
</evidence>
<dbReference type="PROSITE" id="PS00548">
    <property type="entry name" value="RIBOSOMAL_S3"/>
    <property type="match status" value="1"/>
</dbReference>
<feature type="domain" description="KH type-2" evidence="20">
    <location>
        <begin position="387"/>
        <end position="458"/>
    </location>
</feature>
<evidence type="ECO:0000256" key="12">
    <source>
        <dbReference type="ARBA" id="ARBA00022980"/>
    </source>
</evidence>
<evidence type="ECO:0000256" key="3">
    <source>
        <dbReference type="ARBA" id="ARBA00008704"/>
    </source>
</evidence>
<dbReference type="FunFam" id="3.30.300.20:FF:000006">
    <property type="entry name" value="40S ribosomal protein S3"/>
    <property type="match status" value="1"/>
</dbReference>
<dbReference type="GO" id="GO:0003723">
    <property type="term" value="F:RNA binding"/>
    <property type="evidence" value="ECO:0007669"/>
    <property type="project" value="UniProtKB-UniRule"/>
</dbReference>
<comment type="caution">
    <text evidence="21">The sequence shown here is derived from an EMBL/GenBank/DDBJ whole genome shotgun (WGS) entry which is preliminary data.</text>
</comment>
<dbReference type="SUPFAM" id="SSF54821">
    <property type="entry name" value="Ribosomal protein S3 C-terminal domain"/>
    <property type="match status" value="1"/>
</dbReference>
<keyword evidence="7" id="KW-0479">Metal-binding</keyword>
<dbReference type="GO" id="GO:0003735">
    <property type="term" value="F:structural constituent of ribosome"/>
    <property type="evidence" value="ECO:0007669"/>
    <property type="project" value="InterPro"/>
</dbReference>
<evidence type="ECO:0000256" key="19">
    <source>
        <dbReference type="SAM" id="MobiDB-lite"/>
    </source>
</evidence>
<dbReference type="FunFam" id="3.30.1140.32:FF:000004">
    <property type="entry name" value="40S ribosomal protein S3"/>
    <property type="match status" value="1"/>
</dbReference>
<evidence type="ECO:0000256" key="5">
    <source>
        <dbReference type="ARBA" id="ARBA00022448"/>
    </source>
</evidence>
<reference evidence="21 22" key="1">
    <citation type="journal article" date="2020" name="bioRxiv">
        <title>Sequence and annotation of 42 cannabis genomes reveals extensive copy number variation in cannabinoid synthesis and pathogen resistance genes.</title>
        <authorList>
            <person name="Mckernan K.J."/>
            <person name="Helbert Y."/>
            <person name="Kane L.T."/>
            <person name="Ebling H."/>
            <person name="Zhang L."/>
            <person name="Liu B."/>
            <person name="Eaton Z."/>
            <person name="Mclaughlin S."/>
            <person name="Kingan S."/>
            <person name="Baybayan P."/>
            <person name="Concepcion G."/>
            <person name="Jordan M."/>
            <person name="Riva A."/>
            <person name="Barbazuk W."/>
            <person name="Harkins T."/>
        </authorList>
    </citation>
    <scope>NUCLEOTIDE SEQUENCE [LARGE SCALE GENOMIC DNA]</scope>
    <source>
        <strain evidence="22">cv. Jamaican Lion 4</strain>
        <tissue evidence="21">Leaf</tissue>
    </source>
</reference>
<dbReference type="InterPro" id="IPR013083">
    <property type="entry name" value="Znf_RING/FYVE/PHD"/>
</dbReference>
<gene>
    <name evidence="21" type="ORF">G4B88_011529</name>
</gene>
<comment type="pathway">
    <text evidence="2">Protein modification; protein ubiquitination.</text>
</comment>
<keyword evidence="10 17" id="KW-0694">RNA-binding</keyword>
<dbReference type="SUPFAM" id="SSF54814">
    <property type="entry name" value="Prokaryotic type KH domain (KH-domain type II)"/>
    <property type="match status" value="1"/>
</dbReference>
<evidence type="ECO:0000256" key="4">
    <source>
        <dbReference type="ARBA" id="ARBA00010761"/>
    </source>
</evidence>
<evidence type="ECO:0000256" key="7">
    <source>
        <dbReference type="ARBA" id="ARBA00022723"/>
    </source>
</evidence>
<sequence length="640" mass="70133">MGLGRSEGMDSGEASSSGGEMGPNSSEPLIPRRFPLAAQPEIMRAAEKDEQYASFVYDACRDAFRHLFGTRVAVAYQNEMLYYVLTTGSGQQTLGEEYCDITQVAGQYGLPPTPARRALFIVYQNAIPYIAERISSRVASRGIVLADSLSEDPYGSNSDRVNSSTMMIDSSSTSTSEQSVSALSRLKQKFNRLWLSGIQRWPVVLPLAREFMLLLVRANLMFFYFEGLYYHISKRAAGISYVFIGKPLNQRPRYQILGVFLLIQLCIIAAEGLRRSNLSSITSSVRQATLGAHHASTGGGLPILNEEGNLVTTDTDKGSWVNDSSSTSESISKCTLCLSNRQNPTATPCGHVFCCNVRGQVEFGAAVRDDGEADQGFVADGVFFAELNEVLTRELAEDGYSGVEVRVTPMRTEIIIRATRTQNVLGEKGRRIRELTSVVQKRFKFPENSVELYAEKVNNRGLCAIAQAESLRYKLLGGLAVRSLGIMSCSLLAFLEESNISFDSVSLASTSHEQASRACYGVLRFVMESGAKGCEVIVSGKLRAQRAKSMKFKDGYMISSGQPVKEYIDSAVRHVLLRQGVLGIKVKIMLDWDPKGKQGPTTPLPDVITIHPPKDDEYIPSVEVAADIDIVEVPPPVVVA</sequence>
<dbReference type="InterPro" id="IPR009019">
    <property type="entry name" value="KH_sf_prok-type"/>
</dbReference>
<evidence type="ECO:0000313" key="21">
    <source>
        <dbReference type="EMBL" id="KAF4382200.1"/>
    </source>
</evidence>
<dbReference type="GO" id="GO:0005634">
    <property type="term" value="C:nucleus"/>
    <property type="evidence" value="ECO:0007669"/>
    <property type="project" value="TreeGrafter"/>
</dbReference>
<evidence type="ECO:0000256" key="16">
    <source>
        <dbReference type="ARBA" id="ARBA00023274"/>
    </source>
</evidence>
<dbReference type="InterPro" id="IPR006845">
    <property type="entry name" value="Pex_N"/>
</dbReference>
<keyword evidence="11" id="KW-0653">Protein transport</keyword>
<evidence type="ECO:0000256" key="13">
    <source>
        <dbReference type="ARBA" id="ARBA00022989"/>
    </source>
</evidence>
<dbReference type="PROSITE" id="PS50823">
    <property type="entry name" value="KH_TYPE_2"/>
    <property type="match status" value="1"/>
</dbReference>
<keyword evidence="12 18" id="KW-0689">Ribosomal protein</keyword>
<keyword evidence="16 18" id="KW-0687">Ribonucleoprotein</keyword>
<keyword evidence="5" id="KW-0813">Transport</keyword>
<evidence type="ECO:0000313" key="22">
    <source>
        <dbReference type="Proteomes" id="UP000583929"/>
    </source>
</evidence>
<feature type="compositionally biased region" description="Low complexity" evidence="19">
    <location>
        <begin position="9"/>
        <end position="18"/>
    </location>
</feature>
<keyword evidence="6" id="KW-0812">Transmembrane</keyword>
<dbReference type="InterPro" id="IPR057258">
    <property type="entry name" value="Ribosomal_uS3"/>
</dbReference>
<proteinExistence type="inferred from homology"/>
<dbReference type="InterPro" id="IPR001351">
    <property type="entry name" value="Ribosomal_uS3_C"/>
</dbReference>
<evidence type="ECO:0000256" key="1">
    <source>
        <dbReference type="ARBA" id="ARBA00004585"/>
    </source>
</evidence>